<evidence type="ECO:0000256" key="7">
    <source>
        <dbReference type="ARBA" id="ARBA00022679"/>
    </source>
</evidence>
<evidence type="ECO:0000256" key="8">
    <source>
        <dbReference type="ARBA" id="ARBA00022741"/>
    </source>
</evidence>
<feature type="transmembrane region" description="Helical" evidence="13">
    <location>
        <begin position="160"/>
        <end position="182"/>
    </location>
</feature>
<keyword evidence="15" id="KW-1185">Reference proteome</keyword>
<dbReference type="InterPro" id="IPR005467">
    <property type="entry name" value="His_kinase_dom"/>
</dbReference>
<dbReference type="FunFam" id="3.30.450.20:FF:000071">
    <property type="entry name" value="PAS domain-containing sensor histidine kinase"/>
    <property type="match status" value="1"/>
</dbReference>
<dbReference type="PRINTS" id="PR00344">
    <property type="entry name" value="BCTRLSENSOR"/>
</dbReference>
<gene>
    <name evidence="14" type="ORF">E6W99_04570</name>
</gene>
<dbReference type="InterPro" id="IPR013767">
    <property type="entry name" value="PAS_fold"/>
</dbReference>
<dbReference type="PANTHER" id="PTHR45453:SF1">
    <property type="entry name" value="PHOSPHATE REGULON SENSOR PROTEIN PHOR"/>
    <property type="match status" value="1"/>
</dbReference>
<keyword evidence="5" id="KW-1003">Cell membrane</keyword>
<dbReference type="RefSeq" id="WP_136352009.1">
    <property type="nucleotide sequence ID" value="NZ_CP046266.1"/>
</dbReference>
<evidence type="ECO:0000256" key="6">
    <source>
        <dbReference type="ARBA" id="ARBA00022553"/>
    </source>
</evidence>
<dbReference type="GO" id="GO:0006355">
    <property type="term" value="P:regulation of DNA-templated transcription"/>
    <property type="evidence" value="ECO:0007669"/>
    <property type="project" value="InterPro"/>
</dbReference>
<dbReference type="InterPro" id="IPR050351">
    <property type="entry name" value="BphY/WalK/GraS-like"/>
</dbReference>
<dbReference type="Pfam" id="PF02518">
    <property type="entry name" value="HATPase_c"/>
    <property type="match status" value="1"/>
</dbReference>
<dbReference type="InterPro" id="IPR036097">
    <property type="entry name" value="HisK_dim/P_sf"/>
</dbReference>
<dbReference type="InterPro" id="IPR003594">
    <property type="entry name" value="HATPase_dom"/>
</dbReference>
<dbReference type="SMART" id="SM00387">
    <property type="entry name" value="HATPase_c"/>
    <property type="match status" value="1"/>
</dbReference>
<dbReference type="CDD" id="cd00075">
    <property type="entry name" value="HATPase"/>
    <property type="match status" value="1"/>
</dbReference>
<evidence type="ECO:0000256" key="12">
    <source>
        <dbReference type="ARBA" id="ARBA00023136"/>
    </source>
</evidence>
<dbReference type="OrthoDB" id="9813151at2"/>
<dbReference type="GO" id="GO:0005886">
    <property type="term" value="C:plasma membrane"/>
    <property type="evidence" value="ECO:0007669"/>
    <property type="project" value="UniProtKB-SubCell"/>
</dbReference>
<keyword evidence="9" id="KW-0418">Kinase</keyword>
<sequence>MNRFRSRLLFAFITLLIAVLVGLGLLLGQIFNSYYIDAFAEIMEKEAKLAKSFFVDKRFNTSEESSLVFDISNAYQSHITILDENDKIIHDSGKLEDKSHNHTHMYENVLPIMKNKEEGHFYPDQKDKLAYFGLPIMEGETYKGLILINTSIAELDKANLQMWGILIICLGLAFIIILLLGIRIIAQYTRPIESATKVAMELAKGNYKARTYEDHLDETGMLSQSINILARNLQDMTRAQEMQQDRLQTLIENMGSGLILIDGRGYINLVNRAYKELFKVDSAKFLYQLYYDAFMHKEIIDIVEEIFMTEVKVRKQLHIPVKIERRHFEVYGAPIIGTNDEWKGIVLVFHDITELKKLEQVRKDFVANVSHELKTPITSIKGFSETLLDGALSDRQTAEYFLTIILKESDRLQSLIQDLLDLSKIEQQGYQLSIQSCDVKELLEDINIILQSKSKEKEVELRISLPEGLVFIEGDFYRLKQIFINLINNALTYTPKGGFVQVKVEKHKEQVHVIVSDTGIGMKKEEIPRIFERFYRVDRARSRNSGGTGLGLAIVKHLVEAHKGQISVSSEIGKGTTFVVKLNKKYHEGY</sequence>
<reference evidence="14 15" key="1">
    <citation type="submission" date="2019-04" db="EMBL/GenBank/DDBJ databases">
        <title>Bacillus sediminilitoris sp. nov., isolated from a tidal flat sediment on the East China Sea.</title>
        <authorList>
            <person name="Wei Y."/>
            <person name="Mao H."/>
            <person name="Fang J."/>
        </authorList>
    </citation>
    <scope>NUCLEOTIDE SEQUENCE [LARGE SCALE GENOMIC DNA]</scope>
    <source>
        <strain evidence="14 15">DSL-17</strain>
    </source>
</reference>
<dbReference type="Gene3D" id="1.10.287.130">
    <property type="match status" value="1"/>
</dbReference>
<keyword evidence="6" id="KW-0597">Phosphoprotein</keyword>
<evidence type="ECO:0000256" key="10">
    <source>
        <dbReference type="ARBA" id="ARBA00022840"/>
    </source>
</evidence>
<dbReference type="GO" id="GO:0045121">
    <property type="term" value="C:membrane raft"/>
    <property type="evidence" value="ECO:0007669"/>
    <property type="project" value="UniProtKB-SubCell"/>
</dbReference>
<dbReference type="SMART" id="SM00304">
    <property type="entry name" value="HAMP"/>
    <property type="match status" value="1"/>
</dbReference>
<comment type="subcellular location">
    <subcellularLocation>
        <location evidence="3">Cell membrane</location>
        <topology evidence="3">Multi-pass membrane protein</topology>
    </subcellularLocation>
    <subcellularLocation>
        <location evidence="2">Membrane raft</location>
        <topology evidence="2">Multi-pass membrane protein</topology>
    </subcellularLocation>
</comment>
<proteinExistence type="predicted"/>
<comment type="catalytic activity">
    <reaction evidence="1">
        <text>ATP + protein L-histidine = ADP + protein N-phospho-L-histidine.</text>
        <dbReference type="EC" id="2.7.13.3"/>
    </reaction>
</comment>
<dbReference type="InterPro" id="IPR003660">
    <property type="entry name" value="HAMP_dom"/>
</dbReference>
<keyword evidence="10" id="KW-0067">ATP-binding</keyword>
<keyword evidence="13" id="KW-0812">Transmembrane</keyword>
<dbReference type="CDD" id="cd00130">
    <property type="entry name" value="PAS"/>
    <property type="match status" value="1"/>
</dbReference>
<dbReference type="Gene3D" id="3.30.450.20">
    <property type="entry name" value="PAS domain"/>
    <property type="match status" value="2"/>
</dbReference>
<protein>
    <recommendedName>
        <fullName evidence="4">histidine kinase</fullName>
        <ecNumber evidence="4">2.7.13.3</ecNumber>
    </recommendedName>
</protein>
<dbReference type="Pfam" id="PF00989">
    <property type="entry name" value="PAS"/>
    <property type="match status" value="1"/>
</dbReference>
<dbReference type="GO" id="GO:0000155">
    <property type="term" value="F:phosphorelay sensor kinase activity"/>
    <property type="evidence" value="ECO:0007669"/>
    <property type="project" value="InterPro"/>
</dbReference>
<dbReference type="InterPro" id="IPR035965">
    <property type="entry name" value="PAS-like_dom_sf"/>
</dbReference>
<dbReference type="PROSITE" id="PS50112">
    <property type="entry name" value="PAS"/>
    <property type="match status" value="1"/>
</dbReference>
<organism evidence="14 15">
    <name type="scientific">Metabacillus sediminilitoris</name>
    <dbReference type="NCBI Taxonomy" id="2567941"/>
    <lineage>
        <taxon>Bacteria</taxon>
        <taxon>Bacillati</taxon>
        <taxon>Bacillota</taxon>
        <taxon>Bacilli</taxon>
        <taxon>Bacillales</taxon>
        <taxon>Bacillaceae</taxon>
        <taxon>Metabacillus</taxon>
    </lineage>
</organism>
<keyword evidence="8" id="KW-0547">Nucleotide-binding</keyword>
<dbReference type="SMART" id="SM00388">
    <property type="entry name" value="HisKA"/>
    <property type="match status" value="1"/>
</dbReference>
<dbReference type="Proteomes" id="UP000310334">
    <property type="component" value="Unassembled WGS sequence"/>
</dbReference>
<dbReference type="FunFam" id="3.30.565.10:FF:000023">
    <property type="entry name" value="PAS domain-containing sensor histidine kinase"/>
    <property type="match status" value="1"/>
</dbReference>
<evidence type="ECO:0000256" key="9">
    <source>
        <dbReference type="ARBA" id="ARBA00022777"/>
    </source>
</evidence>
<dbReference type="Pfam" id="PF00672">
    <property type="entry name" value="HAMP"/>
    <property type="match status" value="1"/>
</dbReference>
<keyword evidence="7" id="KW-0808">Transferase</keyword>
<dbReference type="SUPFAM" id="SSF55874">
    <property type="entry name" value="ATPase domain of HSP90 chaperone/DNA topoisomerase II/histidine kinase"/>
    <property type="match status" value="1"/>
</dbReference>
<evidence type="ECO:0000256" key="11">
    <source>
        <dbReference type="ARBA" id="ARBA00023012"/>
    </source>
</evidence>
<dbReference type="SUPFAM" id="SSF55785">
    <property type="entry name" value="PYP-like sensor domain (PAS domain)"/>
    <property type="match status" value="1"/>
</dbReference>
<dbReference type="Gene3D" id="3.30.565.10">
    <property type="entry name" value="Histidine kinase-like ATPase, C-terminal domain"/>
    <property type="match status" value="1"/>
</dbReference>
<dbReference type="AlphaFoldDB" id="A0A4S4C2K6"/>
<dbReference type="SUPFAM" id="SSF47384">
    <property type="entry name" value="Homodimeric domain of signal transducing histidine kinase"/>
    <property type="match status" value="1"/>
</dbReference>
<dbReference type="GO" id="GO:0005524">
    <property type="term" value="F:ATP binding"/>
    <property type="evidence" value="ECO:0007669"/>
    <property type="project" value="UniProtKB-KW"/>
</dbReference>
<dbReference type="CDD" id="cd06225">
    <property type="entry name" value="HAMP"/>
    <property type="match status" value="1"/>
</dbReference>
<dbReference type="InterPro" id="IPR031967">
    <property type="entry name" value="PhoR_single_Cache-like_dom"/>
</dbReference>
<dbReference type="InterPro" id="IPR003661">
    <property type="entry name" value="HisK_dim/P_dom"/>
</dbReference>
<dbReference type="InterPro" id="IPR004358">
    <property type="entry name" value="Sig_transdc_His_kin-like_C"/>
</dbReference>
<evidence type="ECO:0000256" key="2">
    <source>
        <dbReference type="ARBA" id="ARBA00004314"/>
    </source>
</evidence>
<evidence type="ECO:0000256" key="5">
    <source>
        <dbReference type="ARBA" id="ARBA00022475"/>
    </source>
</evidence>
<dbReference type="EC" id="2.7.13.3" evidence="4"/>
<accession>A0A4S4C2K6</accession>
<dbReference type="PANTHER" id="PTHR45453">
    <property type="entry name" value="PHOSPHATE REGULON SENSOR PROTEIN PHOR"/>
    <property type="match status" value="1"/>
</dbReference>
<dbReference type="InterPro" id="IPR036890">
    <property type="entry name" value="HATPase_C_sf"/>
</dbReference>
<evidence type="ECO:0000256" key="3">
    <source>
        <dbReference type="ARBA" id="ARBA00004651"/>
    </source>
</evidence>
<dbReference type="PROSITE" id="PS50885">
    <property type="entry name" value="HAMP"/>
    <property type="match status" value="1"/>
</dbReference>
<dbReference type="PROSITE" id="PS50109">
    <property type="entry name" value="HIS_KIN"/>
    <property type="match status" value="1"/>
</dbReference>
<dbReference type="NCBIfam" id="TIGR00229">
    <property type="entry name" value="sensory_box"/>
    <property type="match status" value="1"/>
</dbReference>
<dbReference type="FunFam" id="1.10.287.130:FF:000001">
    <property type="entry name" value="Two-component sensor histidine kinase"/>
    <property type="match status" value="1"/>
</dbReference>
<dbReference type="NCBIfam" id="NF046044">
    <property type="entry name" value="PnpS"/>
    <property type="match status" value="1"/>
</dbReference>
<dbReference type="GO" id="GO:0016036">
    <property type="term" value="P:cellular response to phosphate starvation"/>
    <property type="evidence" value="ECO:0007669"/>
    <property type="project" value="TreeGrafter"/>
</dbReference>
<dbReference type="SMART" id="SM00091">
    <property type="entry name" value="PAS"/>
    <property type="match status" value="1"/>
</dbReference>
<evidence type="ECO:0000256" key="13">
    <source>
        <dbReference type="SAM" id="Phobius"/>
    </source>
</evidence>
<dbReference type="SUPFAM" id="SSF158472">
    <property type="entry name" value="HAMP domain-like"/>
    <property type="match status" value="1"/>
</dbReference>
<dbReference type="CDD" id="cd00082">
    <property type="entry name" value="HisKA"/>
    <property type="match status" value="1"/>
</dbReference>
<evidence type="ECO:0000313" key="14">
    <source>
        <dbReference type="EMBL" id="THF81925.1"/>
    </source>
</evidence>
<dbReference type="InterPro" id="IPR000014">
    <property type="entry name" value="PAS"/>
</dbReference>
<evidence type="ECO:0000313" key="15">
    <source>
        <dbReference type="Proteomes" id="UP000310334"/>
    </source>
</evidence>
<dbReference type="Pfam" id="PF16736">
    <property type="entry name" value="sCache_like"/>
    <property type="match status" value="1"/>
</dbReference>
<evidence type="ECO:0000256" key="4">
    <source>
        <dbReference type="ARBA" id="ARBA00012438"/>
    </source>
</evidence>
<keyword evidence="11" id="KW-0902">Two-component regulatory system</keyword>
<dbReference type="GO" id="GO:0004721">
    <property type="term" value="F:phosphoprotein phosphatase activity"/>
    <property type="evidence" value="ECO:0007669"/>
    <property type="project" value="TreeGrafter"/>
</dbReference>
<keyword evidence="13" id="KW-1133">Transmembrane helix</keyword>
<dbReference type="Pfam" id="PF00512">
    <property type="entry name" value="HisKA"/>
    <property type="match status" value="1"/>
</dbReference>
<evidence type="ECO:0000256" key="1">
    <source>
        <dbReference type="ARBA" id="ARBA00000085"/>
    </source>
</evidence>
<comment type="caution">
    <text evidence="14">The sequence shown here is derived from an EMBL/GenBank/DDBJ whole genome shotgun (WGS) entry which is preliminary data.</text>
</comment>
<name>A0A4S4C2K6_9BACI</name>
<keyword evidence="12 13" id="KW-0472">Membrane</keyword>
<dbReference type="EMBL" id="SSNT01000003">
    <property type="protein sequence ID" value="THF81925.1"/>
    <property type="molecule type" value="Genomic_DNA"/>
</dbReference>
<dbReference type="Gene3D" id="6.10.340.10">
    <property type="match status" value="1"/>
</dbReference>